<evidence type="ECO:0000256" key="4">
    <source>
        <dbReference type="ARBA" id="ARBA00022803"/>
    </source>
</evidence>
<keyword evidence="6" id="KW-0812">Transmembrane</keyword>
<keyword evidence="4 5" id="KW-0802">TPR repeat</keyword>
<feature type="repeat" description="TPR" evidence="5">
    <location>
        <begin position="241"/>
        <end position="274"/>
    </location>
</feature>
<dbReference type="GO" id="GO:0030313">
    <property type="term" value="C:cell envelope"/>
    <property type="evidence" value="ECO:0007669"/>
    <property type="project" value="UniProtKB-SubCell"/>
</dbReference>
<evidence type="ECO:0000313" key="10">
    <source>
        <dbReference type="Proteomes" id="UP000189339"/>
    </source>
</evidence>
<gene>
    <name evidence="9" type="ORF">BTO32_01465</name>
</gene>
<dbReference type="PANTHER" id="PTHR47870">
    <property type="entry name" value="CYTOCHROME C-TYPE BIOGENESIS PROTEIN CCMH"/>
    <property type="match status" value="1"/>
</dbReference>
<evidence type="ECO:0000256" key="3">
    <source>
        <dbReference type="ARBA" id="ARBA00022748"/>
    </source>
</evidence>
<dbReference type="GO" id="GO:0005886">
    <property type="term" value="C:plasma membrane"/>
    <property type="evidence" value="ECO:0007669"/>
    <property type="project" value="TreeGrafter"/>
</dbReference>
<dbReference type="InterPro" id="IPR051263">
    <property type="entry name" value="C-type_cytochrome_biogenesis"/>
</dbReference>
<keyword evidence="6" id="KW-1133">Transmembrane helix</keyword>
<evidence type="ECO:0000313" key="9">
    <source>
        <dbReference type="EMBL" id="ONF45169.1"/>
    </source>
</evidence>
<dbReference type="GO" id="GO:0017004">
    <property type="term" value="P:cytochrome complex assembly"/>
    <property type="evidence" value="ECO:0007669"/>
    <property type="project" value="UniProtKB-KW"/>
</dbReference>
<evidence type="ECO:0000259" key="7">
    <source>
        <dbReference type="Pfam" id="PF23892"/>
    </source>
</evidence>
<dbReference type="NCBIfam" id="TIGR03142">
    <property type="entry name" value="cytochro_ccmI"/>
    <property type="match status" value="1"/>
</dbReference>
<feature type="domain" description="Cytochrome c-type biogenesis protein H TPR" evidence="8">
    <location>
        <begin position="137"/>
        <end position="272"/>
    </location>
</feature>
<dbReference type="Pfam" id="PF23892">
    <property type="entry name" value="Ig_CycH"/>
    <property type="match status" value="1"/>
</dbReference>
<feature type="transmembrane region" description="Helical" evidence="6">
    <location>
        <begin position="6"/>
        <end position="25"/>
    </location>
</feature>
<comment type="caution">
    <text evidence="9">The sequence shown here is derived from an EMBL/GenBank/DDBJ whole genome shotgun (WGS) entry which is preliminary data.</text>
</comment>
<dbReference type="InterPro" id="IPR019734">
    <property type="entry name" value="TPR_rpt"/>
</dbReference>
<dbReference type="RefSeq" id="WP_076722665.1">
    <property type="nucleotide sequence ID" value="NZ_MSCW01000001.1"/>
</dbReference>
<evidence type="ECO:0000256" key="5">
    <source>
        <dbReference type="PROSITE-ProRule" id="PRU00339"/>
    </source>
</evidence>
<keyword evidence="2" id="KW-0677">Repeat</keyword>
<dbReference type="InterPro" id="IPR011990">
    <property type="entry name" value="TPR-like_helical_dom_sf"/>
</dbReference>
<comment type="subcellular location">
    <subcellularLocation>
        <location evidence="1">Cell envelope</location>
    </subcellularLocation>
</comment>
<dbReference type="AlphaFoldDB" id="A0A1V2DXE7"/>
<accession>A0A1V2DXE7</accession>
<proteinExistence type="predicted"/>
<dbReference type="SMART" id="SM00028">
    <property type="entry name" value="TPR"/>
    <property type="match status" value="2"/>
</dbReference>
<sequence length="420" mass="45883">MTNTFWIAATGLILLALAFILYPVLFHRPEARARADLRNQNLLAYRTRMKELEQERDAGILDEENYQLLKEELAGALLDDVAETDEPAARPPRAPGRRSAMAVALVSILLLPAGVFLLYQKWGAMDRVEQFLTMQEMQRSGAAREARMAELVEELRAKLEASPDNPEGWAMLGQSYMRLERYTDAAWAFRQLADSVAGDDNARAVALGLAAQALFFDSRGDMTEDVTRTIEQARALNPDEVNSLGLLGIHAFGREDYREAIRYWQRIVEVAPDHPQIASIRGGIEEAYRRLGETPPAEPAAGPGVTVQLSLADGLAGQIPPDTTLFVFAREAGNPSGPPLAVARLSAGDLPATVRLDDRMAMSPQLAISKVRQVMVTARLSRSGEVTASAGDWQGQLAAPVAVSDDGDPVSLVIDRQLTN</sequence>
<dbReference type="InterPro" id="IPR056412">
    <property type="entry name" value="Ig_CycH"/>
</dbReference>
<feature type="domain" description="Cytochrome c-type biogenesis protein H Ig-like" evidence="7">
    <location>
        <begin position="305"/>
        <end position="415"/>
    </location>
</feature>
<keyword evidence="6" id="KW-0472">Membrane</keyword>
<dbReference type="SUPFAM" id="SSF48452">
    <property type="entry name" value="TPR-like"/>
    <property type="match status" value="1"/>
</dbReference>
<evidence type="ECO:0000256" key="2">
    <source>
        <dbReference type="ARBA" id="ARBA00022737"/>
    </source>
</evidence>
<dbReference type="STRING" id="135739.BTO32_01465"/>
<feature type="transmembrane region" description="Helical" evidence="6">
    <location>
        <begin position="100"/>
        <end position="119"/>
    </location>
</feature>
<dbReference type="Proteomes" id="UP000189339">
    <property type="component" value="Unassembled WGS sequence"/>
</dbReference>
<evidence type="ECO:0000256" key="1">
    <source>
        <dbReference type="ARBA" id="ARBA00004196"/>
    </source>
</evidence>
<keyword evidence="10" id="KW-1185">Reference proteome</keyword>
<evidence type="ECO:0000259" key="8">
    <source>
        <dbReference type="Pfam" id="PF23914"/>
    </source>
</evidence>
<dbReference type="OrthoDB" id="9776053at2"/>
<organism evidence="9 10">
    <name type="scientific">Marinobacter lutaoensis</name>
    <dbReference type="NCBI Taxonomy" id="135739"/>
    <lineage>
        <taxon>Bacteria</taxon>
        <taxon>Pseudomonadati</taxon>
        <taxon>Pseudomonadota</taxon>
        <taxon>Gammaproteobacteria</taxon>
        <taxon>Pseudomonadales</taxon>
        <taxon>Marinobacteraceae</taxon>
        <taxon>Marinobacter</taxon>
    </lineage>
</organism>
<dbReference type="EMBL" id="MSCW01000001">
    <property type="protein sequence ID" value="ONF45169.1"/>
    <property type="molecule type" value="Genomic_DNA"/>
</dbReference>
<dbReference type="InterPro" id="IPR056413">
    <property type="entry name" value="TPR_CcmH_CycH"/>
</dbReference>
<reference evidence="9 10" key="1">
    <citation type="submission" date="2016-12" db="EMBL/GenBank/DDBJ databases">
        <title>Marinobacter lutaoensis whole genome sequencing.</title>
        <authorList>
            <person name="Verma A."/>
            <person name="Krishnamurthi S."/>
        </authorList>
    </citation>
    <scope>NUCLEOTIDE SEQUENCE [LARGE SCALE GENOMIC DNA]</scope>
    <source>
        <strain evidence="9 10">T5054</strain>
    </source>
</reference>
<keyword evidence="3" id="KW-0201">Cytochrome c-type biogenesis</keyword>
<dbReference type="Pfam" id="PF23914">
    <property type="entry name" value="TPR_CcmH_CycH"/>
    <property type="match status" value="1"/>
</dbReference>
<protein>
    <submittedName>
        <fullName evidence="9">C-type cytochrome biogenesis protein CcmI</fullName>
    </submittedName>
</protein>
<evidence type="ECO:0000256" key="6">
    <source>
        <dbReference type="SAM" id="Phobius"/>
    </source>
</evidence>
<dbReference type="PANTHER" id="PTHR47870:SF4">
    <property type="entry name" value="CYTOCHROME C-TYPE BIOGENESIS PROTEIN CYCH"/>
    <property type="match status" value="1"/>
</dbReference>
<dbReference type="PROSITE" id="PS50005">
    <property type="entry name" value="TPR"/>
    <property type="match status" value="1"/>
</dbReference>
<dbReference type="Gene3D" id="1.25.40.10">
    <property type="entry name" value="Tetratricopeptide repeat domain"/>
    <property type="match status" value="1"/>
</dbReference>
<name>A0A1V2DXE7_9GAMM</name>
<dbReference type="InterPro" id="IPR017560">
    <property type="entry name" value="Cyt_c_biogenesis_CcmI"/>
</dbReference>